<dbReference type="EC" id="4.1.1.73" evidence="9"/>
<name>A0ABV2P1Y5_9MICC</name>
<accession>A0ABV2P1Y5</accession>
<dbReference type="GO" id="GO:0046553">
    <property type="term" value="F:D-malate dehydrogenase (decarboxylating) (NAD+) activity"/>
    <property type="evidence" value="ECO:0007669"/>
    <property type="project" value="UniProtKB-EC"/>
</dbReference>
<dbReference type="GeneID" id="92751484"/>
<comment type="similarity">
    <text evidence="3">Belongs to the isocitrate and isopropylmalate dehydrogenases family.</text>
</comment>
<comment type="caution">
    <text evidence="9">The sequence shown here is derived from an EMBL/GenBank/DDBJ whole genome shotgun (WGS) entry which is preliminary data.</text>
</comment>
<keyword evidence="9" id="KW-0456">Lyase</keyword>
<reference evidence="9 10" key="1">
    <citation type="submission" date="2024-06" db="EMBL/GenBank/DDBJ databases">
        <title>Sorghum-associated microbial communities from plants grown in Nebraska, USA.</title>
        <authorList>
            <person name="Schachtman D."/>
        </authorList>
    </citation>
    <scope>NUCLEOTIDE SEQUENCE [LARGE SCALE GENOMIC DNA]</scope>
    <source>
        <strain evidence="9 10">3552</strain>
    </source>
</reference>
<evidence type="ECO:0000256" key="6">
    <source>
        <dbReference type="ARBA" id="ARBA00023027"/>
    </source>
</evidence>
<dbReference type="SMART" id="SM01329">
    <property type="entry name" value="Iso_dh"/>
    <property type="match status" value="1"/>
</dbReference>
<keyword evidence="5 9" id="KW-0560">Oxidoreductase</keyword>
<dbReference type="EC" id="1.1.1.83" evidence="9"/>
<keyword evidence="10" id="KW-1185">Reference proteome</keyword>
<protein>
    <submittedName>
        <fullName evidence="9">Tartrate dehydrogenase/decarboxylase/D-malate dehydrogenase</fullName>
        <ecNumber evidence="9">1.1.1.83</ecNumber>
        <ecNumber evidence="9">1.1.1.93</ecNumber>
        <ecNumber evidence="9">4.1.1.73</ecNumber>
    </submittedName>
</protein>
<keyword evidence="7" id="KW-0464">Manganese</keyword>
<dbReference type="NCBIfam" id="NF006048">
    <property type="entry name" value="PRK08194.1"/>
    <property type="match status" value="1"/>
</dbReference>
<dbReference type="EC" id="1.1.1.93" evidence="9"/>
<dbReference type="RefSeq" id="WP_354226431.1">
    <property type="nucleotide sequence ID" value="NZ_JBEPSN010000001.1"/>
</dbReference>
<dbReference type="EMBL" id="JBEPSN010000001">
    <property type="protein sequence ID" value="MET4538764.1"/>
    <property type="molecule type" value="Genomic_DNA"/>
</dbReference>
<dbReference type="GO" id="GO:0050319">
    <property type="term" value="F:tartrate decarboxylase activity"/>
    <property type="evidence" value="ECO:0007669"/>
    <property type="project" value="UniProtKB-EC"/>
</dbReference>
<keyword evidence="6" id="KW-0520">NAD</keyword>
<feature type="domain" description="Isopropylmalate dehydrogenase-like" evidence="8">
    <location>
        <begin position="5"/>
        <end position="344"/>
    </location>
</feature>
<dbReference type="Proteomes" id="UP001549307">
    <property type="component" value="Unassembled WGS sequence"/>
</dbReference>
<dbReference type="PANTHER" id="PTHR43275">
    <property type="entry name" value="D-MALATE DEHYDROGENASE [DECARBOXYLATING]"/>
    <property type="match status" value="1"/>
</dbReference>
<comment type="cofactor">
    <cofactor evidence="2">
        <name>Mg(2+)</name>
        <dbReference type="ChEBI" id="CHEBI:18420"/>
    </cofactor>
</comment>
<dbReference type="GO" id="GO:0009027">
    <property type="term" value="F:tartrate dehydrogenase activity"/>
    <property type="evidence" value="ECO:0007669"/>
    <property type="project" value="UniProtKB-EC"/>
</dbReference>
<gene>
    <name evidence="9" type="ORF">ABIE37_000519</name>
</gene>
<dbReference type="NCBIfam" id="TIGR02089">
    <property type="entry name" value="TTC"/>
    <property type="match status" value="1"/>
</dbReference>
<proteinExistence type="inferred from homology"/>
<evidence type="ECO:0000256" key="1">
    <source>
        <dbReference type="ARBA" id="ARBA00001936"/>
    </source>
</evidence>
<dbReference type="InterPro" id="IPR024084">
    <property type="entry name" value="IsoPropMal-DH-like_dom"/>
</dbReference>
<evidence type="ECO:0000256" key="7">
    <source>
        <dbReference type="ARBA" id="ARBA00023211"/>
    </source>
</evidence>
<comment type="cofactor">
    <cofactor evidence="1">
        <name>Mn(2+)</name>
        <dbReference type="ChEBI" id="CHEBI:29035"/>
    </cofactor>
</comment>
<evidence type="ECO:0000259" key="8">
    <source>
        <dbReference type="SMART" id="SM01329"/>
    </source>
</evidence>
<dbReference type="SUPFAM" id="SSF53659">
    <property type="entry name" value="Isocitrate/Isopropylmalate dehydrogenase-like"/>
    <property type="match status" value="1"/>
</dbReference>
<evidence type="ECO:0000256" key="2">
    <source>
        <dbReference type="ARBA" id="ARBA00001946"/>
    </source>
</evidence>
<sequence>MTTHKIAVIAGDGIGKEVVPAAIKCLQRIAHLHTINLEFTHFGWGSDYYVEHGRMMPPDGLEQLAQHDAIFLGAVGSPEVPDAESLWGLLIPIRREFQQYINLRPVKTLDGVKSPLANKEPIDILIVRENNEGEYSEVGGRAYRGLPHETAVQETIFTRLGVSRAAHYAASLASSRKGQLTSATKSNGIIHTMPFWDEVVEETTRLYPDVTLTSELVDALAAHLVLKPWTFDVIVASNLLGDILSDLGSSVTGSIGVAPSANLNPEGDFPSLFEPVHGSAPDIAGKGLANPVGQIWSGAMMLQHLGHPEAAGHLQLAFESVLREGMGTRDVGGPSSTSEFTAAVLAAIDGLAAVGRPEAAAGTKPAAAAASST</sequence>
<evidence type="ECO:0000313" key="9">
    <source>
        <dbReference type="EMBL" id="MET4538764.1"/>
    </source>
</evidence>
<evidence type="ECO:0000256" key="4">
    <source>
        <dbReference type="ARBA" id="ARBA00022723"/>
    </source>
</evidence>
<dbReference type="InterPro" id="IPR011829">
    <property type="entry name" value="TTC_DH"/>
</dbReference>
<evidence type="ECO:0000256" key="5">
    <source>
        <dbReference type="ARBA" id="ARBA00023002"/>
    </source>
</evidence>
<dbReference type="Gene3D" id="3.40.718.10">
    <property type="entry name" value="Isopropylmalate Dehydrogenase"/>
    <property type="match status" value="1"/>
</dbReference>
<keyword evidence="4" id="KW-0479">Metal-binding</keyword>
<dbReference type="Pfam" id="PF00180">
    <property type="entry name" value="Iso_dh"/>
    <property type="match status" value="1"/>
</dbReference>
<organism evidence="9 10">
    <name type="scientific">Arthrobacter bambusae</name>
    <dbReference type="NCBI Taxonomy" id="1338426"/>
    <lineage>
        <taxon>Bacteria</taxon>
        <taxon>Bacillati</taxon>
        <taxon>Actinomycetota</taxon>
        <taxon>Actinomycetes</taxon>
        <taxon>Micrococcales</taxon>
        <taxon>Micrococcaceae</taxon>
        <taxon>Arthrobacter</taxon>
    </lineage>
</organism>
<dbReference type="PANTHER" id="PTHR43275:SF1">
    <property type="entry name" value="D-MALATE DEHYDROGENASE [DECARBOXYLATING]"/>
    <property type="match status" value="1"/>
</dbReference>
<evidence type="ECO:0000256" key="3">
    <source>
        <dbReference type="ARBA" id="ARBA00007769"/>
    </source>
</evidence>
<evidence type="ECO:0000313" key="10">
    <source>
        <dbReference type="Proteomes" id="UP001549307"/>
    </source>
</evidence>
<dbReference type="InterPro" id="IPR050501">
    <property type="entry name" value="ICDH/IPMDH"/>
</dbReference>